<dbReference type="PANTHER" id="PTHR34472:SF1">
    <property type="entry name" value="SULFUR CARRIER PROTEIN THIS"/>
    <property type="match status" value="1"/>
</dbReference>
<dbReference type="InterPro" id="IPR010035">
    <property type="entry name" value="Thi_S"/>
</dbReference>
<sequence>MRKKNKIKITVNGKQMTVNLKFSLKNLIDKLKLPIKKVAIELNREIVNKKRISKIILKSGDKIEIVNFIGGG</sequence>
<proteinExistence type="predicted"/>
<dbReference type="AlphaFoldDB" id="A0A383B2S1"/>
<dbReference type="InterPro" id="IPR012675">
    <property type="entry name" value="Beta-grasp_dom_sf"/>
</dbReference>
<reference evidence="1" key="1">
    <citation type="submission" date="2018-05" db="EMBL/GenBank/DDBJ databases">
        <authorList>
            <person name="Lanie J.A."/>
            <person name="Ng W.-L."/>
            <person name="Kazmierczak K.M."/>
            <person name="Andrzejewski T.M."/>
            <person name="Davidsen T.M."/>
            <person name="Wayne K.J."/>
            <person name="Tettelin H."/>
            <person name="Glass J.I."/>
            <person name="Rusch D."/>
            <person name="Podicherti R."/>
            <person name="Tsui H.-C.T."/>
            <person name="Winkler M.E."/>
        </authorList>
    </citation>
    <scope>NUCLEOTIDE SEQUENCE</scope>
</reference>
<evidence type="ECO:0000313" key="1">
    <source>
        <dbReference type="EMBL" id="SVE14184.1"/>
    </source>
</evidence>
<name>A0A383B2S1_9ZZZZ</name>
<dbReference type="InterPro" id="IPR016155">
    <property type="entry name" value="Mopterin_synth/thiamin_S_b"/>
</dbReference>
<dbReference type="Pfam" id="PF02597">
    <property type="entry name" value="ThiS"/>
    <property type="match status" value="1"/>
</dbReference>
<dbReference type="PANTHER" id="PTHR34472">
    <property type="entry name" value="SULFUR CARRIER PROTEIN THIS"/>
    <property type="match status" value="1"/>
</dbReference>
<dbReference type="InterPro" id="IPR003749">
    <property type="entry name" value="ThiS/MoaD-like"/>
</dbReference>
<dbReference type="EMBL" id="UINC01196944">
    <property type="protein sequence ID" value="SVE14184.1"/>
    <property type="molecule type" value="Genomic_DNA"/>
</dbReference>
<evidence type="ECO:0008006" key="2">
    <source>
        <dbReference type="Google" id="ProtNLM"/>
    </source>
</evidence>
<dbReference type="Gene3D" id="3.10.20.30">
    <property type="match status" value="1"/>
</dbReference>
<dbReference type="SUPFAM" id="SSF54285">
    <property type="entry name" value="MoaD/ThiS"/>
    <property type="match status" value="1"/>
</dbReference>
<dbReference type="CDD" id="cd00565">
    <property type="entry name" value="Ubl_ThiS"/>
    <property type="match status" value="1"/>
</dbReference>
<accession>A0A383B2S1</accession>
<protein>
    <recommendedName>
        <fullName evidence="2">Thiamine biosynthesis protein ThiS</fullName>
    </recommendedName>
</protein>
<dbReference type="NCBIfam" id="TIGR01683">
    <property type="entry name" value="thiS"/>
    <property type="match status" value="1"/>
</dbReference>
<organism evidence="1">
    <name type="scientific">marine metagenome</name>
    <dbReference type="NCBI Taxonomy" id="408172"/>
    <lineage>
        <taxon>unclassified sequences</taxon>
        <taxon>metagenomes</taxon>
        <taxon>ecological metagenomes</taxon>
    </lineage>
</organism>
<gene>
    <name evidence="1" type="ORF">METZ01_LOCUS467038</name>
</gene>